<feature type="non-terminal residue" evidence="2">
    <location>
        <position position="1"/>
    </location>
</feature>
<evidence type="ECO:0000313" key="2">
    <source>
        <dbReference type="EMBL" id="RWS03628.1"/>
    </source>
</evidence>
<dbReference type="InterPro" id="IPR018244">
    <property type="entry name" value="Allrgn_V5/Tpx1_CS"/>
</dbReference>
<dbReference type="AlphaFoldDB" id="A0A443QKT0"/>
<evidence type="ECO:0000313" key="4">
    <source>
        <dbReference type="Proteomes" id="UP000285301"/>
    </source>
</evidence>
<dbReference type="InterPro" id="IPR001283">
    <property type="entry name" value="CRISP-related"/>
</dbReference>
<dbReference type="EMBL" id="NCKU01006322">
    <property type="protein sequence ID" value="RWS03628.1"/>
    <property type="molecule type" value="Genomic_DNA"/>
</dbReference>
<feature type="domain" description="SCP" evidence="1">
    <location>
        <begin position="4"/>
        <end position="132"/>
    </location>
</feature>
<gene>
    <name evidence="2" type="ORF">B4U79_02885</name>
    <name evidence="3" type="ORF">B4U79_05522</name>
</gene>
<dbReference type="SMART" id="SM00198">
    <property type="entry name" value="SCP"/>
    <property type="match status" value="1"/>
</dbReference>
<dbReference type="Gene3D" id="3.40.33.10">
    <property type="entry name" value="CAP"/>
    <property type="match status" value="1"/>
</dbReference>
<dbReference type="Proteomes" id="UP000285301">
    <property type="component" value="Unassembled WGS sequence"/>
</dbReference>
<dbReference type="Pfam" id="PF00188">
    <property type="entry name" value="CAP"/>
    <property type="match status" value="1"/>
</dbReference>
<feature type="non-terminal residue" evidence="2">
    <location>
        <position position="149"/>
    </location>
</feature>
<sequence>SEALFNDACVVRHNFYRWQEAKPGLVTDLDLVTFAQKRANELSEKCGFDHEGNKGSGYGENLAAGYRTCEKVVDAWYNEKKDYTEPKFTPKVGHYTQLIWKSTKKIGCATAPHCKFGSVTVCNYYPPGNMYGQFEENAPVKSRKKFREV</sequence>
<dbReference type="PRINTS" id="PR00837">
    <property type="entry name" value="V5TPXLIKE"/>
</dbReference>
<protein>
    <submittedName>
        <fullName evidence="2">Pathogenesis-related protein 1-like protein</fullName>
    </submittedName>
</protein>
<name>A0A443QKT0_9ACAR</name>
<dbReference type="GO" id="GO:0005576">
    <property type="term" value="C:extracellular region"/>
    <property type="evidence" value="ECO:0007669"/>
    <property type="project" value="InterPro"/>
</dbReference>
<comment type="caution">
    <text evidence="2">The sequence shown here is derived from an EMBL/GenBank/DDBJ whole genome shotgun (WGS) entry which is preliminary data.</text>
</comment>
<organism evidence="2 4">
    <name type="scientific">Dinothrombium tinctorium</name>
    <dbReference type="NCBI Taxonomy" id="1965070"/>
    <lineage>
        <taxon>Eukaryota</taxon>
        <taxon>Metazoa</taxon>
        <taxon>Ecdysozoa</taxon>
        <taxon>Arthropoda</taxon>
        <taxon>Chelicerata</taxon>
        <taxon>Arachnida</taxon>
        <taxon>Acari</taxon>
        <taxon>Acariformes</taxon>
        <taxon>Trombidiformes</taxon>
        <taxon>Prostigmata</taxon>
        <taxon>Anystina</taxon>
        <taxon>Parasitengona</taxon>
        <taxon>Trombidioidea</taxon>
        <taxon>Trombidiidae</taxon>
        <taxon>Dinothrombium</taxon>
    </lineage>
</organism>
<accession>A0A443QKT0</accession>
<keyword evidence="4" id="KW-1185">Reference proteome</keyword>
<dbReference type="InterPro" id="IPR035940">
    <property type="entry name" value="CAP_sf"/>
</dbReference>
<proteinExistence type="predicted"/>
<dbReference type="STRING" id="1965070.A0A443QKT0"/>
<dbReference type="SUPFAM" id="SSF55797">
    <property type="entry name" value="PR-1-like"/>
    <property type="match status" value="1"/>
</dbReference>
<dbReference type="EMBL" id="NCKU01001785">
    <property type="protein sequence ID" value="RWS11265.1"/>
    <property type="molecule type" value="Genomic_DNA"/>
</dbReference>
<reference evidence="2 4" key="1">
    <citation type="journal article" date="2018" name="Gigascience">
        <title>Genomes of trombidid mites reveal novel predicted allergens and laterally-transferred genes associated with secondary metabolism.</title>
        <authorList>
            <person name="Dong X."/>
            <person name="Chaisiri K."/>
            <person name="Xia D."/>
            <person name="Armstrong S.D."/>
            <person name="Fang Y."/>
            <person name="Donnelly M.J."/>
            <person name="Kadowaki T."/>
            <person name="McGarry J.W."/>
            <person name="Darby A.C."/>
            <person name="Makepeace B.L."/>
        </authorList>
    </citation>
    <scope>NUCLEOTIDE SEQUENCE [LARGE SCALE GENOMIC DNA]</scope>
    <source>
        <strain evidence="2">UoL-WK</strain>
    </source>
</reference>
<evidence type="ECO:0000259" key="1">
    <source>
        <dbReference type="SMART" id="SM00198"/>
    </source>
</evidence>
<dbReference type="PROSITE" id="PS01009">
    <property type="entry name" value="CRISP_1"/>
    <property type="match status" value="1"/>
</dbReference>
<evidence type="ECO:0000313" key="3">
    <source>
        <dbReference type="EMBL" id="RWS11265.1"/>
    </source>
</evidence>
<dbReference type="PANTHER" id="PTHR10334">
    <property type="entry name" value="CYSTEINE-RICH SECRETORY PROTEIN-RELATED"/>
    <property type="match status" value="1"/>
</dbReference>
<dbReference type="InterPro" id="IPR014044">
    <property type="entry name" value="CAP_dom"/>
</dbReference>
<dbReference type="OrthoDB" id="6507808at2759"/>
<reference evidence="2" key="2">
    <citation type="submission" date="2018-11" db="EMBL/GenBank/DDBJ databases">
        <title>Trombidioid mite genomics.</title>
        <authorList>
            <person name="Dong X."/>
        </authorList>
    </citation>
    <scope>NUCLEOTIDE SEQUENCE</scope>
    <source>
        <strain evidence="2">UoL-WK</strain>
    </source>
</reference>